<dbReference type="KEGG" id="mets:DK389_25010"/>
<keyword evidence="3" id="KW-1185">Reference proteome</keyword>
<sequence>MAAEVTQAEFARLRGVSRKTVTEWKAKGLLSMTPAGLVKVEESEWLLADRPQNYRGGATNRGARAEAPSAKPAAARPAPVEAATGDAQAVEASEILTQSPAQIAEALGWTTAEAQRVKEIYLALLRRQEYEVEQGKLVQIEAVAAQVEREYAVVRERLLAIPGKLASKLVGLDRAEIDAALLAEVSEALNELHDPGDGAGGMGGAR</sequence>
<organism evidence="2 3">
    <name type="scientific">Methylobacterium durans</name>
    <dbReference type="NCBI Taxonomy" id="2202825"/>
    <lineage>
        <taxon>Bacteria</taxon>
        <taxon>Pseudomonadati</taxon>
        <taxon>Pseudomonadota</taxon>
        <taxon>Alphaproteobacteria</taxon>
        <taxon>Hyphomicrobiales</taxon>
        <taxon>Methylobacteriaceae</taxon>
        <taxon>Methylobacterium</taxon>
    </lineage>
</organism>
<name>A0A2U8WCY1_9HYPH</name>
<proteinExistence type="predicted"/>
<feature type="compositionally biased region" description="Low complexity" evidence="1">
    <location>
        <begin position="65"/>
        <end position="82"/>
    </location>
</feature>
<feature type="region of interest" description="Disordered" evidence="1">
    <location>
        <begin position="50"/>
        <end position="82"/>
    </location>
</feature>
<accession>A0A2U8WCY1</accession>
<protein>
    <submittedName>
        <fullName evidence="2">Uncharacterized protein</fullName>
    </submittedName>
</protein>
<gene>
    <name evidence="2" type="ORF">DK389_25010</name>
</gene>
<dbReference type="RefSeq" id="WP_109893690.1">
    <property type="nucleotide sequence ID" value="NZ_CP029550.1"/>
</dbReference>
<dbReference type="Proteomes" id="UP000245926">
    <property type="component" value="Chromosome"/>
</dbReference>
<evidence type="ECO:0000313" key="2">
    <source>
        <dbReference type="EMBL" id="AWN43156.1"/>
    </source>
</evidence>
<evidence type="ECO:0000313" key="3">
    <source>
        <dbReference type="Proteomes" id="UP000245926"/>
    </source>
</evidence>
<dbReference type="AlphaFoldDB" id="A0A2U8WCY1"/>
<evidence type="ECO:0000256" key="1">
    <source>
        <dbReference type="SAM" id="MobiDB-lite"/>
    </source>
</evidence>
<dbReference type="OrthoDB" id="6050435at2"/>
<reference evidence="3" key="1">
    <citation type="submission" date="2018-05" db="EMBL/GenBank/DDBJ databases">
        <title>Complete Genome Sequence of Methylobacterium sp. 17SD2-17.</title>
        <authorList>
            <person name="Srinivasan S."/>
        </authorList>
    </citation>
    <scope>NUCLEOTIDE SEQUENCE [LARGE SCALE GENOMIC DNA]</scope>
    <source>
        <strain evidence="3">17SD2-17</strain>
    </source>
</reference>
<dbReference type="EMBL" id="CP029550">
    <property type="protein sequence ID" value="AWN43156.1"/>
    <property type="molecule type" value="Genomic_DNA"/>
</dbReference>